<evidence type="ECO:0000313" key="1">
    <source>
        <dbReference type="EMBL" id="EUA87163.1"/>
    </source>
</evidence>
<gene>
    <name evidence="1" type="ORF">I551_6330</name>
</gene>
<accession>A0ABP3A6Z3</accession>
<dbReference type="Proteomes" id="UP000020681">
    <property type="component" value="Unassembled WGS sequence"/>
</dbReference>
<protein>
    <submittedName>
        <fullName evidence="1">Uncharacterized protein</fullName>
    </submittedName>
</protein>
<organism evidence="1 2">
    <name type="scientific">Mycobacterium ulcerans str. Harvey</name>
    <dbReference type="NCBI Taxonomy" id="1299332"/>
    <lineage>
        <taxon>Bacteria</taxon>
        <taxon>Bacillati</taxon>
        <taxon>Actinomycetota</taxon>
        <taxon>Actinomycetes</taxon>
        <taxon>Mycobacteriales</taxon>
        <taxon>Mycobacteriaceae</taxon>
        <taxon>Mycobacterium</taxon>
        <taxon>Mycobacterium ulcerans group</taxon>
    </lineage>
</organism>
<sequence>MIVLQRTVAHCRVPTELVRPSSAALIRGPVAKTAPGRRIGKVAVGRTVSREDR</sequence>
<comment type="caution">
    <text evidence="1">The sequence shown here is derived from an EMBL/GenBank/DDBJ whole genome shotgun (WGS) entry which is preliminary data.</text>
</comment>
<dbReference type="EMBL" id="JAOL01000165">
    <property type="protein sequence ID" value="EUA87163.1"/>
    <property type="molecule type" value="Genomic_DNA"/>
</dbReference>
<evidence type="ECO:0000313" key="2">
    <source>
        <dbReference type="Proteomes" id="UP000020681"/>
    </source>
</evidence>
<reference evidence="1 2" key="1">
    <citation type="submission" date="2014-01" db="EMBL/GenBank/DDBJ databases">
        <authorList>
            <person name="Dobos K."/>
            <person name="Lenaerts A."/>
            <person name="Ordway D."/>
            <person name="DeGroote M.A."/>
            <person name="Parker T."/>
            <person name="Sizemore C."/>
            <person name="Tallon L.J."/>
            <person name="Sadzewicz L.K."/>
            <person name="Sengamalay N."/>
            <person name="Fraser C.M."/>
            <person name="Hine E."/>
            <person name="Shefchek K.A."/>
            <person name="Das S.P."/>
            <person name="Tettelin H."/>
        </authorList>
    </citation>
    <scope>NUCLEOTIDE SEQUENCE [LARGE SCALE GENOMIC DNA]</scope>
    <source>
        <strain evidence="1 2">Harvey</strain>
    </source>
</reference>
<name>A0ABP3A6Z3_MYCUL</name>
<proteinExistence type="predicted"/>
<keyword evidence="2" id="KW-1185">Reference proteome</keyword>